<evidence type="ECO:0000313" key="1">
    <source>
        <dbReference type="EMBL" id="VDO89756.1"/>
    </source>
</evidence>
<evidence type="ECO:0000313" key="2">
    <source>
        <dbReference type="Proteomes" id="UP000279833"/>
    </source>
</evidence>
<reference evidence="3" key="1">
    <citation type="submission" date="2016-06" db="UniProtKB">
        <authorList>
            <consortium name="WormBaseParasite"/>
        </authorList>
    </citation>
    <scope>IDENTIFICATION</scope>
</reference>
<protein>
    <submittedName>
        <fullName evidence="1 3">Uncharacterized protein</fullName>
    </submittedName>
</protein>
<name>A0A183JPD4_9TREM</name>
<organism evidence="3">
    <name type="scientific">Schistosoma curassoni</name>
    <dbReference type="NCBI Taxonomy" id="6186"/>
    <lineage>
        <taxon>Eukaryota</taxon>
        <taxon>Metazoa</taxon>
        <taxon>Spiralia</taxon>
        <taxon>Lophotrochozoa</taxon>
        <taxon>Platyhelminthes</taxon>
        <taxon>Trematoda</taxon>
        <taxon>Digenea</taxon>
        <taxon>Strigeidida</taxon>
        <taxon>Schistosomatoidea</taxon>
        <taxon>Schistosomatidae</taxon>
        <taxon>Schistosoma</taxon>
    </lineage>
</organism>
<dbReference type="EMBL" id="UZAK01006227">
    <property type="protein sequence ID" value="VDO89756.1"/>
    <property type="molecule type" value="Genomic_DNA"/>
</dbReference>
<dbReference type="WBParaSite" id="SCUD_0000457101-mRNA-1">
    <property type="protein sequence ID" value="SCUD_0000457101-mRNA-1"/>
    <property type="gene ID" value="SCUD_0000457101"/>
</dbReference>
<sequence>MKYLESMSMNKLFNHIQVHVIHMKNCAQNV</sequence>
<dbReference type="Proteomes" id="UP000279833">
    <property type="component" value="Unassembled WGS sequence"/>
</dbReference>
<accession>A0A183JPD4</accession>
<evidence type="ECO:0000313" key="3">
    <source>
        <dbReference type="WBParaSite" id="SCUD_0000457101-mRNA-1"/>
    </source>
</evidence>
<proteinExistence type="predicted"/>
<gene>
    <name evidence="1" type="ORF">SCUD_LOCUS4572</name>
</gene>
<reference evidence="1 2" key="2">
    <citation type="submission" date="2018-11" db="EMBL/GenBank/DDBJ databases">
        <authorList>
            <consortium name="Pathogen Informatics"/>
        </authorList>
    </citation>
    <scope>NUCLEOTIDE SEQUENCE [LARGE SCALE GENOMIC DNA]</scope>
    <source>
        <strain evidence="1">Dakar</strain>
        <strain evidence="2">Dakar, Senegal</strain>
    </source>
</reference>
<dbReference type="AlphaFoldDB" id="A0A183JPD4"/>
<keyword evidence="2" id="KW-1185">Reference proteome</keyword>